<dbReference type="STRING" id="313595.P700755_002937"/>
<evidence type="ECO:0000256" key="3">
    <source>
        <dbReference type="ARBA" id="ARBA00022642"/>
    </source>
</evidence>
<comment type="catalytic activity">
    <reaction evidence="8">
        <text>L-kynurenine + NADPH + O2 + H(+) = 3-hydroxy-L-kynurenine + NADP(+) + H2O</text>
        <dbReference type="Rhea" id="RHEA:20545"/>
        <dbReference type="ChEBI" id="CHEBI:15377"/>
        <dbReference type="ChEBI" id="CHEBI:15378"/>
        <dbReference type="ChEBI" id="CHEBI:15379"/>
        <dbReference type="ChEBI" id="CHEBI:57783"/>
        <dbReference type="ChEBI" id="CHEBI:57959"/>
        <dbReference type="ChEBI" id="CHEBI:58125"/>
        <dbReference type="ChEBI" id="CHEBI:58349"/>
        <dbReference type="EC" id="1.14.13.9"/>
    </reaction>
</comment>
<evidence type="ECO:0000256" key="6">
    <source>
        <dbReference type="ARBA" id="ARBA00023002"/>
    </source>
</evidence>
<evidence type="ECO:0000313" key="10">
    <source>
        <dbReference type="EMBL" id="AFU69640.1"/>
    </source>
</evidence>
<dbReference type="GO" id="GO:0019363">
    <property type="term" value="P:pyridine nucleotide biosynthetic process"/>
    <property type="evidence" value="ECO:0007669"/>
    <property type="project" value="UniProtKB-KW"/>
</dbReference>
<reference evidence="10" key="1">
    <citation type="submission" date="2006-03" db="EMBL/GenBank/DDBJ databases">
        <authorList>
            <person name="Bowman J."/>
            <person name="Ferriera S."/>
            <person name="Johnson J."/>
            <person name="Kravitz S."/>
            <person name="Halpern A."/>
            <person name="Remington K."/>
            <person name="Beeson K."/>
            <person name="Tran B."/>
            <person name="Rogers Y.-H."/>
            <person name="Friedman R."/>
            <person name="Venter J.C."/>
        </authorList>
    </citation>
    <scope>NUCLEOTIDE SEQUENCE [LARGE SCALE GENOMIC DNA]</scope>
    <source>
        <strain evidence="10">ATCC 700755</strain>
    </source>
</reference>
<dbReference type="AlphaFoldDB" id="K4IW05"/>
<gene>
    <name evidence="10" type="ordered locus">P700755_002937</name>
</gene>
<evidence type="ECO:0000256" key="8">
    <source>
        <dbReference type="ARBA" id="ARBA00047818"/>
    </source>
</evidence>
<evidence type="ECO:0000313" key="11">
    <source>
        <dbReference type="Proteomes" id="UP000008514"/>
    </source>
</evidence>
<dbReference type="PANTHER" id="PTHR46028">
    <property type="entry name" value="KYNURENINE 3-MONOOXYGENASE"/>
    <property type="match status" value="1"/>
</dbReference>
<dbReference type="eggNOG" id="COG0654">
    <property type="taxonomic scope" value="Bacteria"/>
</dbReference>
<evidence type="ECO:0000256" key="5">
    <source>
        <dbReference type="ARBA" id="ARBA00022857"/>
    </source>
</evidence>
<dbReference type="FunFam" id="3.50.50.60:FF:000185">
    <property type="entry name" value="Kynurenine 3-monooxygenase"/>
    <property type="match status" value="1"/>
</dbReference>
<dbReference type="OrthoDB" id="9766816at2"/>
<dbReference type="Proteomes" id="UP000008514">
    <property type="component" value="Chromosome"/>
</dbReference>
<evidence type="ECO:0000256" key="1">
    <source>
        <dbReference type="ARBA" id="ARBA00001974"/>
    </source>
</evidence>
<dbReference type="SUPFAM" id="SSF51905">
    <property type="entry name" value="FAD/NAD(P)-binding domain"/>
    <property type="match status" value="1"/>
</dbReference>
<accession>K4IW05</accession>
<protein>
    <submittedName>
        <fullName evidence="10">2-polyprenyl-6-methoxyphenol hydroxylase and related FAD-dependent oxidoreductase UbiH-like protein</fullName>
    </submittedName>
</protein>
<dbReference type="KEGG" id="ptq:P700755_002937"/>
<keyword evidence="5" id="KW-0521">NADP</keyword>
<dbReference type="PRINTS" id="PR00420">
    <property type="entry name" value="RNGMNOXGNASE"/>
</dbReference>
<evidence type="ECO:0000256" key="2">
    <source>
        <dbReference type="ARBA" id="ARBA00022630"/>
    </source>
</evidence>
<dbReference type="RefSeq" id="WP_015025197.1">
    <property type="nucleotide sequence ID" value="NC_018721.1"/>
</dbReference>
<organism evidence="10 11">
    <name type="scientific">Psychroflexus torquis (strain ATCC 700755 / CIP 106069 / ACAM 623)</name>
    <dbReference type="NCBI Taxonomy" id="313595"/>
    <lineage>
        <taxon>Bacteria</taxon>
        <taxon>Pseudomonadati</taxon>
        <taxon>Bacteroidota</taxon>
        <taxon>Flavobacteriia</taxon>
        <taxon>Flavobacteriales</taxon>
        <taxon>Flavobacteriaceae</taxon>
        <taxon>Psychroflexus</taxon>
    </lineage>
</organism>
<proteinExistence type="predicted"/>
<dbReference type="GO" id="GO:0004502">
    <property type="term" value="F:kynurenine 3-monooxygenase activity"/>
    <property type="evidence" value="ECO:0007669"/>
    <property type="project" value="UniProtKB-EC"/>
</dbReference>
<dbReference type="EMBL" id="CP003879">
    <property type="protein sequence ID" value="AFU69640.1"/>
    <property type="molecule type" value="Genomic_DNA"/>
</dbReference>
<dbReference type="PANTHER" id="PTHR46028:SF2">
    <property type="entry name" value="KYNURENINE 3-MONOOXYGENASE"/>
    <property type="match status" value="1"/>
</dbReference>
<comment type="cofactor">
    <cofactor evidence="1">
        <name>FAD</name>
        <dbReference type="ChEBI" id="CHEBI:57692"/>
    </cofactor>
</comment>
<evidence type="ECO:0000259" key="9">
    <source>
        <dbReference type="Pfam" id="PF01494"/>
    </source>
</evidence>
<keyword evidence="3" id="KW-0662">Pyridine nucleotide biosynthesis</keyword>
<sequence length="463" mass="51885">MLKTESVLIIGAGLCGSLLALRLAQRGYQVTLVEKREDMRTVALSAGRSINLALSNRGLKGIKRVGLEHKIEAYCIPMLGRMLHDKEGHTQLSKYSGRDGEYINSISRSGLNKILLDELDTFKNVDLKFNHSCVHVDLKQAHASFKTADSNSEYTIEADVIFGTDGAGSVVRQQMEKERGFLFSHSQNFLTHGYKELTFPPSAESEYAAEKGALHIWPRGENMLIALPNQDKSFTVTLFLAYEGGLNNFNSLTTAESVEDYFKTDYPDALALMPNLGTEFFENPTAPLGTVRCDPWTYGKALLMGDASHAIVPFYGQGMNASFEDVVEFDDILEESNFDLKTAFKVFSESRKPNADAIADLALDNFHEMKSHTAQDLFLEKRKLELALEKEFPKEYFSKYSLVTFSEEVSYKEAMDKGRAQDKAILGLLKHHKLNGDQSLRDQLTLIQKVSQQVLEGELLFEV</sequence>
<dbReference type="Pfam" id="PF01494">
    <property type="entry name" value="FAD_binding_3"/>
    <property type="match status" value="1"/>
</dbReference>
<feature type="domain" description="FAD-binding" evidence="9">
    <location>
        <begin position="6"/>
        <end position="328"/>
    </location>
</feature>
<dbReference type="InterPro" id="IPR036188">
    <property type="entry name" value="FAD/NAD-bd_sf"/>
</dbReference>
<keyword evidence="6" id="KW-0560">Oxidoreductase</keyword>
<dbReference type="Gene3D" id="3.50.50.60">
    <property type="entry name" value="FAD/NAD(P)-binding domain"/>
    <property type="match status" value="1"/>
</dbReference>
<dbReference type="InterPro" id="IPR002938">
    <property type="entry name" value="FAD-bd"/>
</dbReference>
<keyword evidence="4" id="KW-0274">FAD</keyword>
<dbReference type="GO" id="GO:0070189">
    <property type="term" value="P:kynurenine metabolic process"/>
    <property type="evidence" value="ECO:0007669"/>
    <property type="project" value="TreeGrafter"/>
</dbReference>
<dbReference type="HOGENOM" id="CLU_023210_0_1_10"/>
<reference evidence="10" key="2">
    <citation type="submission" date="2012-09" db="EMBL/GenBank/DDBJ databases">
        <title>The complete sequence of Psychroflexus torquis an extreme psychrophile from sea-ice that is stimulated by light.</title>
        <authorList>
            <person name="Feng S."/>
            <person name="Powell S.M."/>
            <person name="Bowman J.P."/>
        </authorList>
    </citation>
    <scope>NUCLEOTIDE SEQUENCE [LARGE SCALE GENOMIC DNA]</scope>
    <source>
        <strain evidence="10">ATCC 700755</strain>
    </source>
</reference>
<evidence type="ECO:0000256" key="7">
    <source>
        <dbReference type="ARBA" id="ARBA00023033"/>
    </source>
</evidence>
<keyword evidence="11" id="KW-1185">Reference proteome</keyword>
<keyword evidence="2" id="KW-0285">Flavoprotein</keyword>
<keyword evidence="7" id="KW-0503">Monooxygenase</keyword>
<dbReference type="GO" id="GO:0071949">
    <property type="term" value="F:FAD binding"/>
    <property type="evidence" value="ECO:0007669"/>
    <property type="project" value="InterPro"/>
</dbReference>
<evidence type="ECO:0000256" key="4">
    <source>
        <dbReference type="ARBA" id="ARBA00022827"/>
    </source>
</evidence>
<name>K4IW05_PSYTT</name>